<sequence length="690" mass="77857">MASSRRPTRKLRHDGTLQARSRTPEGRQQPLRRRPVMFSPRDWQTERFMDEALRPEQHDSEDSDADWDWVLLHPNERWGGDRVQGPSDRDSDQIGVHFHQWISYGALEDDDEMDSEVELPERPTFDDHIDDGERAFIPDDDPIELMNCWTAAGQVRNNQTRESMPHTLTKDLFMQVARHEGATPIDQPPVDILAEVASHLDDRDHLNLVTALFITIPRHQPYYRYRATTSGNWEGLLPRPSIATRKWIPRTSLAAFTAEFPHAPRSTSPHPDTQCAAAAAAGALLTPAMMAIRDTGNAIARTLLFRACGSDRNLWLARKLVELYPLRTLLPPPRSFCSRDDFGVSPYPWFAPHIPGDRRCLRVVGAYFTSGLPINPWFLHPVVGAVNMAVANDSRAILTFLLSLPIPYEPPADCPIPHRRRREVMDMDRADALVLAAKALRRVGAHGAERVRRCVQLLLSNGMNGVARRAANGYGEQAEFVSAVVMYSPSVAVAERLVETALGLGLGYKIPRTRRQLLLAELGDKRWAGLVKILAARTSSQAESLRLHCSHGHSSKLERYPTATVCNDCNVPLTPVIRAYAGRTRDNTEPRNERVQGHEDDGQMEWAMSESRKRSLPEDDAFPDTEWAIKESLQTSSAGETNRRTFSRSSIKRRRHRSPSLEAIPDDTDNDREEAPRRPTKFLGKTAGYY</sequence>
<dbReference type="AlphaFoldDB" id="A0A5J5EU97"/>
<comment type="caution">
    <text evidence="2">The sequence shown here is derived from an EMBL/GenBank/DDBJ whole genome shotgun (WGS) entry which is preliminary data.</text>
</comment>
<dbReference type="Proteomes" id="UP000326924">
    <property type="component" value="Unassembled WGS sequence"/>
</dbReference>
<name>A0A5J5EU97_9PEZI</name>
<dbReference type="EMBL" id="VXIS01000110">
    <property type="protein sequence ID" value="KAA8904269.1"/>
    <property type="molecule type" value="Genomic_DNA"/>
</dbReference>
<accession>A0A5J5EU97</accession>
<feature type="region of interest" description="Disordered" evidence="1">
    <location>
        <begin position="632"/>
        <end position="690"/>
    </location>
</feature>
<gene>
    <name evidence="2" type="ORF">FN846DRAFT_890916</name>
</gene>
<feature type="region of interest" description="Disordered" evidence="1">
    <location>
        <begin position="1"/>
        <end position="44"/>
    </location>
</feature>
<organism evidence="2 3">
    <name type="scientific">Sphaerosporella brunnea</name>
    <dbReference type="NCBI Taxonomy" id="1250544"/>
    <lineage>
        <taxon>Eukaryota</taxon>
        <taxon>Fungi</taxon>
        <taxon>Dikarya</taxon>
        <taxon>Ascomycota</taxon>
        <taxon>Pezizomycotina</taxon>
        <taxon>Pezizomycetes</taxon>
        <taxon>Pezizales</taxon>
        <taxon>Pyronemataceae</taxon>
        <taxon>Sphaerosporella</taxon>
    </lineage>
</organism>
<evidence type="ECO:0000256" key="1">
    <source>
        <dbReference type="SAM" id="MobiDB-lite"/>
    </source>
</evidence>
<dbReference type="InParanoid" id="A0A5J5EU97"/>
<protein>
    <submittedName>
        <fullName evidence="2">Uncharacterized protein</fullName>
    </submittedName>
</protein>
<feature type="compositionally biased region" description="Basic and acidic residues" evidence="1">
    <location>
        <begin position="583"/>
        <end position="601"/>
    </location>
</feature>
<evidence type="ECO:0000313" key="3">
    <source>
        <dbReference type="Proteomes" id="UP000326924"/>
    </source>
</evidence>
<feature type="compositionally biased region" description="Basic residues" evidence="1">
    <location>
        <begin position="1"/>
        <end position="12"/>
    </location>
</feature>
<keyword evidence="3" id="KW-1185">Reference proteome</keyword>
<reference evidence="2 3" key="1">
    <citation type="submission" date="2019-09" db="EMBL/GenBank/DDBJ databases">
        <title>Draft genome of the ectomycorrhizal ascomycete Sphaerosporella brunnea.</title>
        <authorList>
            <consortium name="DOE Joint Genome Institute"/>
            <person name="Benucci G.M."/>
            <person name="Marozzi G."/>
            <person name="Antonielli L."/>
            <person name="Sanchez S."/>
            <person name="Marco P."/>
            <person name="Wang X."/>
            <person name="Falini L.B."/>
            <person name="Barry K."/>
            <person name="Haridas S."/>
            <person name="Lipzen A."/>
            <person name="Labutti K."/>
            <person name="Grigoriev I.V."/>
            <person name="Murat C."/>
            <person name="Martin F."/>
            <person name="Albertini E."/>
            <person name="Donnini D."/>
            <person name="Bonito G."/>
        </authorList>
    </citation>
    <scope>NUCLEOTIDE SEQUENCE [LARGE SCALE GENOMIC DNA]</scope>
    <source>
        <strain evidence="2 3">Sb_GMNB300</strain>
    </source>
</reference>
<evidence type="ECO:0000313" key="2">
    <source>
        <dbReference type="EMBL" id="KAA8904269.1"/>
    </source>
</evidence>
<proteinExistence type="predicted"/>
<feature type="region of interest" description="Disordered" evidence="1">
    <location>
        <begin position="580"/>
        <end position="620"/>
    </location>
</feature>